<keyword evidence="4 9" id="KW-0645">Protease</keyword>
<dbReference type="KEGG" id="dtm:BJL86_2454"/>
<keyword evidence="7 9" id="KW-0862">Zinc</keyword>
<dbReference type="PANTHER" id="PTHR28570:SF3">
    <property type="entry name" value="ASPARTYL AMINOPEPTIDASE"/>
    <property type="match status" value="1"/>
</dbReference>
<evidence type="ECO:0000256" key="6">
    <source>
        <dbReference type="ARBA" id="ARBA00022801"/>
    </source>
</evidence>
<reference evidence="11 12" key="1">
    <citation type="submission" date="2016-06" db="EMBL/GenBank/DDBJ databases">
        <title>Complete genome sequence of a saline-alkali tolerant type strain Dietzia timorensis ID05-A0528T.</title>
        <authorList>
            <person name="Wu X."/>
        </authorList>
    </citation>
    <scope>NUCLEOTIDE SEQUENCE [LARGE SCALE GENOMIC DNA]</scope>
    <source>
        <strain evidence="11 12">ID05-A0528</strain>
    </source>
</reference>
<dbReference type="NCBIfam" id="NF002759">
    <property type="entry name" value="PRK02813.1"/>
    <property type="match status" value="1"/>
</dbReference>
<evidence type="ECO:0000256" key="10">
    <source>
        <dbReference type="RuleBase" id="RU004387"/>
    </source>
</evidence>
<dbReference type="Pfam" id="PF02127">
    <property type="entry name" value="Peptidase_M18"/>
    <property type="match status" value="1"/>
</dbReference>
<keyword evidence="3 9" id="KW-0031">Aminopeptidase</keyword>
<organism evidence="11 12">
    <name type="scientific">Dietzia timorensis</name>
    <dbReference type="NCBI Taxonomy" id="499555"/>
    <lineage>
        <taxon>Bacteria</taxon>
        <taxon>Bacillati</taxon>
        <taxon>Actinomycetota</taxon>
        <taxon>Actinomycetes</taxon>
        <taxon>Mycobacteriales</taxon>
        <taxon>Dietziaceae</taxon>
        <taxon>Dietzia</taxon>
    </lineage>
</organism>
<evidence type="ECO:0000256" key="8">
    <source>
        <dbReference type="ARBA" id="ARBA00023049"/>
    </source>
</evidence>
<dbReference type="GO" id="GO:0005737">
    <property type="term" value="C:cytoplasm"/>
    <property type="evidence" value="ECO:0007669"/>
    <property type="project" value="UniProtKB-ARBA"/>
</dbReference>
<dbReference type="InterPro" id="IPR023358">
    <property type="entry name" value="Peptidase_M18_dom2"/>
</dbReference>
<keyword evidence="12" id="KW-1185">Reference proteome</keyword>
<accession>A0A173LNK4</accession>
<evidence type="ECO:0000313" key="12">
    <source>
        <dbReference type="Proteomes" id="UP000186104"/>
    </source>
</evidence>
<dbReference type="PANTHER" id="PTHR28570">
    <property type="entry name" value="ASPARTYL AMINOPEPTIDASE"/>
    <property type="match status" value="1"/>
</dbReference>
<evidence type="ECO:0000256" key="1">
    <source>
        <dbReference type="ARBA" id="ARBA00001947"/>
    </source>
</evidence>
<dbReference type="InterPro" id="IPR001948">
    <property type="entry name" value="Peptidase_M18"/>
</dbReference>
<dbReference type="GO" id="GO:0006508">
    <property type="term" value="P:proteolysis"/>
    <property type="evidence" value="ECO:0007669"/>
    <property type="project" value="UniProtKB-KW"/>
</dbReference>
<dbReference type="Proteomes" id="UP000186104">
    <property type="component" value="Chromosome"/>
</dbReference>
<dbReference type="EMBL" id="CP015961">
    <property type="protein sequence ID" value="ANI93218.1"/>
    <property type="molecule type" value="Genomic_DNA"/>
</dbReference>
<comment type="similarity">
    <text evidence="2 9">Belongs to the peptidase M18 family.</text>
</comment>
<dbReference type="RefSeq" id="WP_067472872.1">
    <property type="nucleotide sequence ID" value="NZ_CP015961.1"/>
</dbReference>
<keyword evidence="8 9" id="KW-0482">Metalloprotease</keyword>
<evidence type="ECO:0000313" key="11">
    <source>
        <dbReference type="EMBL" id="ANI93218.1"/>
    </source>
</evidence>
<dbReference type="OrthoDB" id="5288740at2"/>
<proteinExistence type="inferred from homology"/>
<dbReference type="GO" id="GO:0004177">
    <property type="term" value="F:aminopeptidase activity"/>
    <property type="evidence" value="ECO:0007669"/>
    <property type="project" value="UniProtKB-KW"/>
</dbReference>
<evidence type="ECO:0000256" key="7">
    <source>
        <dbReference type="ARBA" id="ARBA00022833"/>
    </source>
</evidence>
<dbReference type="PRINTS" id="PR00932">
    <property type="entry name" value="AMINO1PTASE"/>
</dbReference>
<keyword evidence="6 9" id="KW-0378">Hydrolase</keyword>
<dbReference type="STRING" id="499555.BJL86_2454"/>
<gene>
    <name evidence="11" type="ORF">BJL86_2454</name>
</gene>
<dbReference type="CDD" id="cd05658">
    <property type="entry name" value="M18_DAP"/>
    <property type="match status" value="1"/>
</dbReference>
<dbReference type="SUPFAM" id="SSF53187">
    <property type="entry name" value="Zn-dependent exopeptidases"/>
    <property type="match status" value="1"/>
</dbReference>
<keyword evidence="5 9" id="KW-0479">Metal-binding</keyword>
<dbReference type="EC" id="3.4.11.-" evidence="10"/>
<evidence type="ECO:0000256" key="4">
    <source>
        <dbReference type="ARBA" id="ARBA00022670"/>
    </source>
</evidence>
<evidence type="ECO:0000256" key="9">
    <source>
        <dbReference type="RuleBase" id="RU004386"/>
    </source>
</evidence>
<dbReference type="Gene3D" id="2.30.250.10">
    <property type="entry name" value="Aminopeptidase i, Domain 2"/>
    <property type="match status" value="1"/>
</dbReference>
<dbReference type="AlphaFoldDB" id="A0A173LNK4"/>
<evidence type="ECO:0000256" key="2">
    <source>
        <dbReference type="ARBA" id="ARBA00008290"/>
    </source>
</evidence>
<sequence length="460" mass="48086">MSTPASDNSAHAASAPESGRFDTEDFLDFVAASPSAYHAATEVGRRLLAAGFEEQDETADWDAGPGGHFLIRGGAIAAWWVPQACAPSSSGFRIIGAHTDSPGFKLKPRGELAYERWQQAPVEIYGGPLLHTWFDRELEMAGRVVLADGSAHLVRTGPWLRLPSLAIHLNRGANTELKLDPERHVQPIFGSSARPGSFLTLLTEELTRAGKAPAHTPIISHDLITCDTQRGAAFGAGGEFLAAPRLDNLTSVYAGLQALLALAGGGESTSSDDGGGSDIAVLAAFDHEEVGSGTTSGASGPLLADVLSRTAWAIGADGEREKQMYARSSCVSADSAHAVHPNYPEVHDRSHHPHVGGGPVIKVNAKARYASDAATIALFIAACGEAGAPYQHFVSNNQVPCGSTIGPLTATRLGIDTVDVGVPLLSMHSAREMCGASDMDALTSALAAYYRDGLDAGHRG</sequence>
<protein>
    <recommendedName>
        <fullName evidence="10">M18 family aminopeptidase</fullName>
        <ecNumber evidence="10">3.4.11.-</ecNumber>
    </recommendedName>
</protein>
<name>A0A173LNK4_9ACTN</name>
<comment type="cofactor">
    <cofactor evidence="1 10">
        <name>Zn(2+)</name>
        <dbReference type="ChEBI" id="CHEBI:29105"/>
    </cofactor>
</comment>
<evidence type="ECO:0000256" key="3">
    <source>
        <dbReference type="ARBA" id="ARBA00022438"/>
    </source>
</evidence>
<dbReference type="Gene3D" id="3.40.630.10">
    <property type="entry name" value="Zn peptidases"/>
    <property type="match status" value="1"/>
</dbReference>
<dbReference type="GO" id="GO:0008270">
    <property type="term" value="F:zinc ion binding"/>
    <property type="evidence" value="ECO:0007669"/>
    <property type="project" value="InterPro"/>
</dbReference>
<evidence type="ECO:0000256" key="5">
    <source>
        <dbReference type="ARBA" id="ARBA00022723"/>
    </source>
</evidence>
<dbReference type="SUPFAM" id="SSF101821">
    <property type="entry name" value="Aminopeptidase/glucanase lid domain"/>
    <property type="match status" value="1"/>
</dbReference>
<dbReference type="GO" id="GO:0008237">
    <property type="term" value="F:metallopeptidase activity"/>
    <property type="evidence" value="ECO:0007669"/>
    <property type="project" value="UniProtKB-KW"/>
</dbReference>